<dbReference type="RefSeq" id="WP_341404332.1">
    <property type="nucleotide sequence ID" value="NZ_JBBUKT010000003.1"/>
</dbReference>
<feature type="chain" id="PRO_5045452642" description="RHS repeat-associated core domain-containing protein" evidence="1">
    <location>
        <begin position="26"/>
        <end position="93"/>
    </location>
</feature>
<sequence>MKTFILVPLGVILVCAGTSCSTSYAPGYQAAGYSQHDAYYRGQVDGSGDRLYGLAYDPHINEDRTLPSAHRNEYLWGYNDGFRHLSTHYEGGK</sequence>
<keyword evidence="1" id="KW-0732">Signal</keyword>
<feature type="signal peptide" evidence="1">
    <location>
        <begin position="1"/>
        <end position="25"/>
    </location>
</feature>
<comment type="caution">
    <text evidence="2">The sequence shown here is derived from an EMBL/GenBank/DDBJ whole genome shotgun (WGS) entry which is preliminary data.</text>
</comment>
<dbReference type="EMBL" id="JBBUKT010000003">
    <property type="protein sequence ID" value="MEK7950731.1"/>
    <property type="molecule type" value="Genomic_DNA"/>
</dbReference>
<gene>
    <name evidence="2" type="ORF">WKV53_09505</name>
</gene>
<reference evidence="2 3" key="1">
    <citation type="submission" date="2024-04" db="EMBL/GenBank/DDBJ databases">
        <title>Luteolibacter sp. isolated from soil.</title>
        <authorList>
            <person name="An J."/>
        </authorList>
    </citation>
    <scope>NUCLEOTIDE SEQUENCE [LARGE SCALE GENOMIC DNA]</scope>
    <source>
        <strain evidence="2 3">Y139</strain>
    </source>
</reference>
<dbReference type="Proteomes" id="UP001371305">
    <property type="component" value="Unassembled WGS sequence"/>
</dbReference>
<protein>
    <recommendedName>
        <fullName evidence="4">RHS repeat-associated core domain-containing protein</fullName>
    </recommendedName>
</protein>
<organism evidence="2 3">
    <name type="scientific">Luteolibacter soli</name>
    <dbReference type="NCBI Taxonomy" id="3135280"/>
    <lineage>
        <taxon>Bacteria</taxon>
        <taxon>Pseudomonadati</taxon>
        <taxon>Verrucomicrobiota</taxon>
        <taxon>Verrucomicrobiia</taxon>
        <taxon>Verrucomicrobiales</taxon>
        <taxon>Verrucomicrobiaceae</taxon>
        <taxon>Luteolibacter</taxon>
    </lineage>
</organism>
<name>A0ABU9AUB4_9BACT</name>
<accession>A0ABU9AUB4</accession>
<evidence type="ECO:0008006" key="4">
    <source>
        <dbReference type="Google" id="ProtNLM"/>
    </source>
</evidence>
<keyword evidence="3" id="KW-1185">Reference proteome</keyword>
<proteinExistence type="predicted"/>
<evidence type="ECO:0000313" key="2">
    <source>
        <dbReference type="EMBL" id="MEK7950731.1"/>
    </source>
</evidence>
<dbReference type="PROSITE" id="PS51257">
    <property type="entry name" value="PROKAR_LIPOPROTEIN"/>
    <property type="match status" value="1"/>
</dbReference>
<evidence type="ECO:0000313" key="3">
    <source>
        <dbReference type="Proteomes" id="UP001371305"/>
    </source>
</evidence>
<evidence type="ECO:0000256" key="1">
    <source>
        <dbReference type="SAM" id="SignalP"/>
    </source>
</evidence>